<dbReference type="InterPro" id="IPR051558">
    <property type="entry name" value="Metallophosphoesterase_PAP"/>
</dbReference>
<evidence type="ECO:0000256" key="2">
    <source>
        <dbReference type="ARBA" id="ARBA00012646"/>
    </source>
</evidence>
<dbReference type="PANTHER" id="PTHR10161">
    <property type="entry name" value="TARTRATE-RESISTANT ACID PHOSPHATASE TYPE 5"/>
    <property type="match status" value="1"/>
</dbReference>
<name>A0A7S1CSD5_9STRA</name>
<proteinExistence type="predicted"/>
<dbReference type="EMBL" id="HBFU01001393">
    <property type="protein sequence ID" value="CAD8926980.1"/>
    <property type="molecule type" value="Transcribed_RNA"/>
</dbReference>
<dbReference type="InterPro" id="IPR004843">
    <property type="entry name" value="Calcineurin-like_PHP"/>
</dbReference>
<dbReference type="AlphaFoldDB" id="A0A7S1CSD5"/>
<organism evidence="7">
    <name type="scientific">Skeletonema marinoi</name>
    <dbReference type="NCBI Taxonomy" id="267567"/>
    <lineage>
        <taxon>Eukaryota</taxon>
        <taxon>Sar</taxon>
        <taxon>Stramenopiles</taxon>
        <taxon>Ochrophyta</taxon>
        <taxon>Bacillariophyta</taxon>
        <taxon>Coscinodiscophyceae</taxon>
        <taxon>Thalassiosirophycidae</taxon>
        <taxon>Thalassiosirales</taxon>
        <taxon>Skeletonemataceae</taxon>
        <taxon>Skeletonema</taxon>
        <taxon>Skeletonema marinoi-dohrnii complex</taxon>
    </lineage>
</organism>
<dbReference type="PANTHER" id="PTHR10161:SF14">
    <property type="entry name" value="TARTRATE-RESISTANT ACID PHOSPHATASE TYPE 5"/>
    <property type="match status" value="1"/>
</dbReference>
<dbReference type="Gene3D" id="3.60.21.10">
    <property type="match status" value="1"/>
</dbReference>
<evidence type="ECO:0000256" key="4">
    <source>
        <dbReference type="ARBA" id="ARBA00022801"/>
    </source>
</evidence>
<evidence type="ECO:0000256" key="3">
    <source>
        <dbReference type="ARBA" id="ARBA00022729"/>
    </source>
</evidence>
<reference evidence="7" key="1">
    <citation type="submission" date="2021-01" db="EMBL/GenBank/DDBJ databases">
        <authorList>
            <person name="Corre E."/>
            <person name="Pelletier E."/>
            <person name="Niang G."/>
            <person name="Scheremetjew M."/>
            <person name="Finn R."/>
            <person name="Kale V."/>
            <person name="Holt S."/>
            <person name="Cochrane G."/>
            <person name="Meng A."/>
            <person name="Brown T."/>
            <person name="Cohen L."/>
        </authorList>
    </citation>
    <scope>NUCLEOTIDE SEQUENCE</scope>
    <source>
        <strain evidence="7">FE60</strain>
    </source>
</reference>
<dbReference type="InterPro" id="IPR024927">
    <property type="entry name" value="Acid_PPase"/>
</dbReference>
<keyword evidence="3 5" id="KW-0732">Signal</keyword>
<evidence type="ECO:0000259" key="6">
    <source>
        <dbReference type="Pfam" id="PF00149"/>
    </source>
</evidence>
<dbReference type="SUPFAM" id="SSF56300">
    <property type="entry name" value="Metallo-dependent phosphatases"/>
    <property type="match status" value="1"/>
</dbReference>
<gene>
    <name evidence="7" type="ORF">SMAR1040_LOCUS927</name>
</gene>
<sequence>MICPNKLSLLSTLLLLFRSCSAEEFKSGGDESGSGGRLHFLAVGDWGGTDFFPYYTEGQVETADGMAKIAAEKGSEFVLALGDNFYQTGLMDDAFAQMRFDETFEKVYHHDDLQMPWHIIGGNHDYCGDIQKQITIATDPSNRWSFPDFNYKITKEFTDESGNNVKLDIIMTDSMHVAGFHCMEHPEELNEEFFAQPPGPLSLVEASTTLSYIESALMKSDADYLVVAGHYPIYSPCSHGNTYELIEKLDPLLTKYGVTAYLSGHEHCQFHYSFDDMDYFLTGAGMSCCYAAKNRDALPEEGDLKYILADDYSYSGSSGVKGGFVSFDVGGDDMKVTIHREDGSSLYETELRPRSDQFKSLSDEAIAVE</sequence>
<feature type="domain" description="Calcineurin-like phosphoesterase" evidence="6">
    <location>
        <begin position="39"/>
        <end position="268"/>
    </location>
</feature>
<evidence type="ECO:0000256" key="5">
    <source>
        <dbReference type="SAM" id="SignalP"/>
    </source>
</evidence>
<dbReference type="Pfam" id="PF00149">
    <property type="entry name" value="Metallophos"/>
    <property type="match status" value="1"/>
</dbReference>
<comment type="catalytic activity">
    <reaction evidence="1">
        <text>a phosphate monoester + H2O = an alcohol + phosphate</text>
        <dbReference type="Rhea" id="RHEA:15017"/>
        <dbReference type="ChEBI" id="CHEBI:15377"/>
        <dbReference type="ChEBI" id="CHEBI:30879"/>
        <dbReference type="ChEBI" id="CHEBI:43474"/>
        <dbReference type="ChEBI" id="CHEBI:67140"/>
        <dbReference type="EC" id="3.1.3.2"/>
    </reaction>
</comment>
<protein>
    <recommendedName>
        <fullName evidence="2">acid phosphatase</fullName>
        <ecNumber evidence="2">3.1.3.2</ecNumber>
    </recommendedName>
</protein>
<accession>A0A7S1CSD5</accession>
<dbReference type="InterPro" id="IPR029052">
    <property type="entry name" value="Metallo-depent_PP-like"/>
</dbReference>
<dbReference type="EC" id="3.1.3.2" evidence="2"/>
<dbReference type="CDD" id="cd07378">
    <property type="entry name" value="MPP_ACP5"/>
    <property type="match status" value="1"/>
</dbReference>
<dbReference type="GO" id="GO:0003993">
    <property type="term" value="F:acid phosphatase activity"/>
    <property type="evidence" value="ECO:0007669"/>
    <property type="project" value="UniProtKB-EC"/>
</dbReference>
<evidence type="ECO:0000256" key="1">
    <source>
        <dbReference type="ARBA" id="ARBA00000032"/>
    </source>
</evidence>
<feature type="chain" id="PRO_5031387453" description="acid phosphatase" evidence="5">
    <location>
        <begin position="23"/>
        <end position="369"/>
    </location>
</feature>
<feature type="signal peptide" evidence="5">
    <location>
        <begin position="1"/>
        <end position="22"/>
    </location>
</feature>
<keyword evidence="4" id="KW-0378">Hydrolase</keyword>
<evidence type="ECO:0000313" key="7">
    <source>
        <dbReference type="EMBL" id="CAD8926980.1"/>
    </source>
</evidence>